<sequence length="161" mass="17537">MDMFGTVRFKASREHLWLAFSDSAVMKQCLPGCERFEWTAGGQGVATAAIAIGPIAATFKGELRLFDVEPPVTCTIAGEANAGAGGFVTGLAKVRFDESSEGTELSYFAEARICQRLTRLGVRKVDAAAKEIATRFLDSLREIVESEQRRRPIGRHLKGRG</sequence>
<dbReference type="Proteomes" id="UP000436468">
    <property type="component" value="Unassembled WGS sequence"/>
</dbReference>
<dbReference type="PANTHER" id="PTHR38588">
    <property type="entry name" value="BLL0334 PROTEIN"/>
    <property type="match status" value="1"/>
</dbReference>
<proteinExistence type="predicted"/>
<evidence type="ECO:0000313" key="2">
    <source>
        <dbReference type="Proteomes" id="UP000436468"/>
    </source>
</evidence>
<gene>
    <name evidence="1" type="ORF">GPL21_06070</name>
</gene>
<dbReference type="EMBL" id="WQNF01000003">
    <property type="protein sequence ID" value="MVT64678.1"/>
    <property type="molecule type" value="Genomic_DNA"/>
</dbReference>
<dbReference type="AlphaFoldDB" id="A0A844SC99"/>
<organism evidence="1 2">
    <name type="scientific">Bradyrhizobium pachyrhizi</name>
    <dbReference type="NCBI Taxonomy" id="280333"/>
    <lineage>
        <taxon>Bacteria</taxon>
        <taxon>Pseudomonadati</taxon>
        <taxon>Pseudomonadota</taxon>
        <taxon>Alphaproteobacteria</taxon>
        <taxon>Hyphomicrobiales</taxon>
        <taxon>Nitrobacteraceae</taxon>
        <taxon>Bradyrhizobium</taxon>
    </lineage>
</organism>
<dbReference type="RefSeq" id="WP_157341770.1">
    <property type="nucleotide sequence ID" value="NZ_CP176492.1"/>
</dbReference>
<reference evidence="1 2" key="1">
    <citation type="submission" date="2019-12" db="EMBL/GenBank/DDBJ databases">
        <title>Draft genome sequences Bradyrhizobium cajani AMBPC1010, Bradyrhizobium pachyrhizi AMBPC1040 and Bradyrhizobium yuanmingense ALSPC3051, three plant growth promoting strains isolated from nodules of Cajanus cajan L. in Dominican Republic.</title>
        <authorList>
            <person name="Flores-Felix J.D."/>
            <person name="Araujo J."/>
            <person name="Diaz-Alcantara C."/>
            <person name="Gonzalez-Andres F."/>
            <person name="Velazquez E."/>
        </authorList>
    </citation>
    <scope>NUCLEOTIDE SEQUENCE [LARGE SCALE GENOMIC DNA]</scope>
    <source>
        <strain evidence="1 2">1040</strain>
    </source>
</reference>
<dbReference type="Pfam" id="PF06240">
    <property type="entry name" value="COXG"/>
    <property type="match status" value="1"/>
</dbReference>
<dbReference type="SUPFAM" id="SSF55961">
    <property type="entry name" value="Bet v1-like"/>
    <property type="match status" value="1"/>
</dbReference>
<accession>A0A844SC99</accession>
<dbReference type="Gene3D" id="3.30.530.20">
    <property type="match status" value="1"/>
</dbReference>
<dbReference type="InterPro" id="IPR023393">
    <property type="entry name" value="START-like_dom_sf"/>
</dbReference>
<protein>
    <submittedName>
        <fullName evidence="1">Carbon monoxide dehydrogenase</fullName>
    </submittedName>
</protein>
<comment type="caution">
    <text evidence="1">The sequence shown here is derived from an EMBL/GenBank/DDBJ whole genome shotgun (WGS) entry which is preliminary data.</text>
</comment>
<keyword evidence="2" id="KW-1185">Reference proteome</keyword>
<evidence type="ECO:0000313" key="1">
    <source>
        <dbReference type="EMBL" id="MVT64678.1"/>
    </source>
</evidence>
<dbReference type="PANTHER" id="PTHR38588:SF1">
    <property type="entry name" value="BLL0334 PROTEIN"/>
    <property type="match status" value="1"/>
</dbReference>
<dbReference type="InterPro" id="IPR010419">
    <property type="entry name" value="CO_DH_gsu"/>
</dbReference>
<name>A0A844SC99_9BRAD</name>